<dbReference type="OrthoDB" id="194358at2759"/>
<protein>
    <submittedName>
        <fullName evidence="1">Uncharacterized protein</fullName>
    </submittedName>
</protein>
<dbReference type="InterPro" id="IPR036770">
    <property type="entry name" value="Ankyrin_rpt-contain_sf"/>
</dbReference>
<gene>
    <name evidence="1" type="ORF">PSNMU_V1.4_AUG-EV-PASAV3_0062440</name>
</gene>
<reference evidence="1 2" key="1">
    <citation type="submission" date="2019-01" db="EMBL/GenBank/DDBJ databases">
        <authorList>
            <person name="Ferrante I. M."/>
        </authorList>
    </citation>
    <scope>NUCLEOTIDE SEQUENCE [LARGE SCALE GENOMIC DNA]</scope>
    <source>
        <strain evidence="1 2">B856</strain>
    </source>
</reference>
<organism evidence="1 2">
    <name type="scientific">Pseudo-nitzschia multistriata</name>
    <dbReference type="NCBI Taxonomy" id="183589"/>
    <lineage>
        <taxon>Eukaryota</taxon>
        <taxon>Sar</taxon>
        <taxon>Stramenopiles</taxon>
        <taxon>Ochrophyta</taxon>
        <taxon>Bacillariophyta</taxon>
        <taxon>Bacillariophyceae</taxon>
        <taxon>Bacillariophycidae</taxon>
        <taxon>Bacillariales</taxon>
        <taxon>Bacillariaceae</taxon>
        <taxon>Pseudo-nitzschia</taxon>
    </lineage>
</organism>
<dbReference type="Proteomes" id="UP000291116">
    <property type="component" value="Unassembled WGS sequence"/>
</dbReference>
<evidence type="ECO:0000313" key="1">
    <source>
        <dbReference type="EMBL" id="VEU39396.1"/>
    </source>
</evidence>
<dbReference type="AlphaFoldDB" id="A0A448ZBL3"/>
<dbReference type="EMBL" id="CAACVS010000220">
    <property type="protein sequence ID" value="VEU39396.1"/>
    <property type="molecule type" value="Genomic_DNA"/>
</dbReference>
<accession>A0A448ZBL3</accession>
<dbReference type="Pfam" id="PF12796">
    <property type="entry name" value="Ank_2"/>
    <property type="match status" value="1"/>
</dbReference>
<sequence>MCGFTFQDNLEVMLVSSPGGDQSKYNDVFLACFQDRIGFAVVWEAYFGPSWILVWLRGVLLAVLRGAVPLVLTGAPDISGKKVPGNLGFAQRGEVSLLVALGIQIKHVDIDEFIANRRPNHVFGQQKQWPRLQEVSTNPPARKDFLYKLEREAPSQIISQLLDLHPNLSLRDDQGFTVLHHAALSSNSSAVDLLINIPECNVNKKDFEGHSPLSFALLQGHTDIIQSLRDKQAVLTGYEVAVLARAGVAL</sequence>
<dbReference type="Gene3D" id="1.25.40.20">
    <property type="entry name" value="Ankyrin repeat-containing domain"/>
    <property type="match status" value="1"/>
</dbReference>
<keyword evidence="2" id="KW-1185">Reference proteome</keyword>
<dbReference type="InterPro" id="IPR002110">
    <property type="entry name" value="Ankyrin_rpt"/>
</dbReference>
<dbReference type="SMART" id="SM00248">
    <property type="entry name" value="ANK"/>
    <property type="match status" value="2"/>
</dbReference>
<proteinExistence type="predicted"/>
<dbReference type="SUPFAM" id="SSF48403">
    <property type="entry name" value="Ankyrin repeat"/>
    <property type="match status" value="1"/>
</dbReference>
<name>A0A448ZBL3_9STRA</name>
<evidence type="ECO:0000313" key="2">
    <source>
        <dbReference type="Proteomes" id="UP000291116"/>
    </source>
</evidence>